<dbReference type="PANTHER" id="PTHR34582">
    <property type="entry name" value="UPF0702 TRANSMEMBRANE PROTEIN YCAP"/>
    <property type="match status" value="1"/>
</dbReference>
<proteinExistence type="inferred from homology"/>
<evidence type="ECO:0000256" key="4">
    <source>
        <dbReference type="ARBA" id="ARBA00022692"/>
    </source>
</evidence>
<evidence type="ECO:0000256" key="5">
    <source>
        <dbReference type="ARBA" id="ARBA00022989"/>
    </source>
</evidence>
<dbReference type="EMBL" id="BAAADS010000025">
    <property type="protein sequence ID" value="GAA0614125.1"/>
    <property type="molecule type" value="Genomic_DNA"/>
</dbReference>
<accession>A0ABN1GLP0</accession>
<protein>
    <submittedName>
        <fullName evidence="9">DUF421 domain-containing protein</fullName>
    </submittedName>
</protein>
<keyword evidence="6 7" id="KW-0472">Membrane</keyword>
<organism evidence="9 10">
    <name type="scientific">Virgibacillus siamensis</name>
    <dbReference type="NCBI Taxonomy" id="480071"/>
    <lineage>
        <taxon>Bacteria</taxon>
        <taxon>Bacillati</taxon>
        <taxon>Bacillota</taxon>
        <taxon>Bacilli</taxon>
        <taxon>Bacillales</taxon>
        <taxon>Bacillaceae</taxon>
        <taxon>Virgibacillus</taxon>
    </lineage>
</organism>
<name>A0ABN1GLP0_9BACI</name>
<evidence type="ECO:0000259" key="8">
    <source>
        <dbReference type="Pfam" id="PF04239"/>
    </source>
</evidence>
<sequence>MLLFIGKVLLIYIISIIAIRLMGKTAFAQLTAHDLTGIFFVVSLAAGPLFTRNILHAVVGITVVVLIHITFSRLTLINKLNKPFIGQPTIVVKHGKLIKNNLKKSTFTLEELLSNLREKGYPDLATIEFVLIEANGGISILPKQEAAPVTPGQLGIETEFQGMPVSVIVEGKIQHRNLKLIHKNEQWLRKELQEAGYIRLDQIFYATVRDSSHQLTVDTGEGNFKKKTDE</sequence>
<evidence type="ECO:0000256" key="2">
    <source>
        <dbReference type="ARBA" id="ARBA00006448"/>
    </source>
</evidence>
<evidence type="ECO:0000256" key="3">
    <source>
        <dbReference type="ARBA" id="ARBA00022475"/>
    </source>
</evidence>
<evidence type="ECO:0000256" key="1">
    <source>
        <dbReference type="ARBA" id="ARBA00004651"/>
    </source>
</evidence>
<gene>
    <name evidence="9" type="ORF">GCM10009001_34260</name>
</gene>
<feature type="transmembrane region" description="Helical" evidence="7">
    <location>
        <begin position="35"/>
        <end position="51"/>
    </location>
</feature>
<comment type="caution">
    <text evidence="9">The sequence shown here is derived from an EMBL/GenBank/DDBJ whole genome shotgun (WGS) entry which is preliminary data.</text>
</comment>
<evidence type="ECO:0000256" key="7">
    <source>
        <dbReference type="SAM" id="Phobius"/>
    </source>
</evidence>
<dbReference type="InterPro" id="IPR023090">
    <property type="entry name" value="UPF0702_alpha/beta_dom_sf"/>
</dbReference>
<dbReference type="Pfam" id="PF04239">
    <property type="entry name" value="DUF421"/>
    <property type="match status" value="1"/>
</dbReference>
<dbReference type="RefSeq" id="WP_343815948.1">
    <property type="nucleotide sequence ID" value="NZ_BAAADS010000025.1"/>
</dbReference>
<evidence type="ECO:0000313" key="10">
    <source>
        <dbReference type="Proteomes" id="UP001500866"/>
    </source>
</evidence>
<keyword evidence="5 7" id="KW-1133">Transmembrane helix</keyword>
<keyword evidence="3" id="KW-1003">Cell membrane</keyword>
<evidence type="ECO:0000256" key="6">
    <source>
        <dbReference type="ARBA" id="ARBA00023136"/>
    </source>
</evidence>
<keyword evidence="10" id="KW-1185">Reference proteome</keyword>
<dbReference type="Gene3D" id="3.30.240.20">
    <property type="entry name" value="bsu07140 like domains"/>
    <property type="match status" value="2"/>
</dbReference>
<keyword evidence="4 7" id="KW-0812">Transmembrane</keyword>
<comment type="similarity">
    <text evidence="2">Belongs to the UPF0702 family.</text>
</comment>
<feature type="domain" description="YetF C-terminal" evidence="8">
    <location>
        <begin position="78"/>
        <end position="208"/>
    </location>
</feature>
<reference evidence="9 10" key="1">
    <citation type="journal article" date="2019" name="Int. J. Syst. Evol. Microbiol.">
        <title>The Global Catalogue of Microorganisms (GCM) 10K type strain sequencing project: providing services to taxonomists for standard genome sequencing and annotation.</title>
        <authorList>
            <consortium name="The Broad Institute Genomics Platform"/>
            <consortium name="The Broad Institute Genome Sequencing Center for Infectious Disease"/>
            <person name="Wu L."/>
            <person name="Ma J."/>
        </authorList>
    </citation>
    <scope>NUCLEOTIDE SEQUENCE [LARGE SCALE GENOMIC DNA]</scope>
    <source>
        <strain evidence="9 10">JCM 15395</strain>
    </source>
</reference>
<feature type="transmembrane region" description="Helical" evidence="7">
    <location>
        <begin position="57"/>
        <end position="76"/>
    </location>
</feature>
<dbReference type="Proteomes" id="UP001500866">
    <property type="component" value="Unassembled WGS sequence"/>
</dbReference>
<evidence type="ECO:0000313" key="9">
    <source>
        <dbReference type="EMBL" id="GAA0614125.1"/>
    </source>
</evidence>
<comment type="subcellular location">
    <subcellularLocation>
        <location evidence="1">Cell membrane</location>
        <topology evidence="1">Multi-pass membrane protein</topology>
    </subcellularLocation>
</comment>
<feature type="transmembrane region" description="Helical" evidence="7">
    <location>
        <begin position="6"/>
        <end position="23"/>
    </location>
</feature>
<dbReference type="InterPro" id="IPR007353">
    <property type="entry name" value="DUF421"/>
</dbReference>
<dbReference type="PANTHER" id="PTHR34582:SF5">
    <property type="entry name" value="UPF0702 TRANSMEMBRANE PROTEIN YETF"/>
    <property type="match status" value="1"/>
</dbReference>